<feature type="domain" description="Disease resistance R13L4/SHOC-2-like LRR" evidence="8">
    <location>
        <begin position="465"/>
        <end position="785"/>
    </location>
</feature>
<comment type="caution">
    <text evidence="9">The sequence shown here is derived from an EMBL/GenBank/DDBJ whole genome shotgun (WGS) entry which is preliminary data.</text>
</comment>
<dbReference type="InterPro" id="IPR042197">
    <property type="entry name" value="Apaf_helical"/>
</dbReference>
<comment type="function">
    <text evidence="1">Confers resistance to late blight (Phytophthora infestans) races carrying the avirulence gene Avr1. Resistance proteins guard the plant against pathogens that contain an appropriate avirulence protein via an indirect interaction with this avirulence protein. That triggers a defense system including the hypersensitive response, which restricts the pathogen growth.</text>
</comment>
<gene>
    <name evidence="9" type="ORF">PVL29_020450</name>
</gene>
<dbReference type="GO" id="GO:0009626">
    <property type="term" value="P:plant-type hypersensitive response"/>
    <property type="evidence" value="ECO:0007669"/>
    <property type="project" value="UniProtKB-KW"/>
</dbReference>
<dbReference type="InterPro" id="IPR041118">
    <property type="entry name" value="Rx_N"/>
</dbReference>
<dbReference type="Pfam" id="PF23598">
    <property type="entry name" value="LRR_14"/>
    <property type="match status" value="1"/>
</dbReference>
<dbReference type="Pfam" id="PF18052">
    <property type="entry name" value="Rx_N"/>
    <property type="match status" value="1"/>
</dbReference>
<dbReference type="AlphaFoldDB" id="A0AA38Z3L7"/>
<evidence type="ECO:0000313" key="10">
    <source>
        <dbReference type="Proteomes" id="UP001168098"/>
    </source>
</evidence>
<proteinExistence type="predicted"/>
<evidence type="ECO:0008006" key="11">
    <source>
        <dbReference type="Google" id="ProtNLM"/>
    </source>
</evidence>
<dbReference type="EMBL" id="JARBHA010000015">
    <property type="protein sequence ID" value="KAJ9681587.1"/>
    <property type="molecule type" value="Genomic_DNA"/>
</dbReference>
<dbReference type="Gene3D" id="3.80.10.10">
    <property type="entry name" value="Ribonuclease Inhibitor"/>
    <property type="match status" value="1"/>
</dbReference>
<dbReference type="PANTHER" id="PTHR23155">
    <property type="entry name" value="DISEASE RESISTANCE PROTEIN RP"/>
    <property type="match status" value="1"/>
</dbReference>
<dbReference type="InterPro" id="IPR032675">
    <property type="entry name" value="LRR_dom_sf"/>
</dbReference>
<evidence type="ECO:0000259" key="6">
    <source>
        <dbReference type="Pfam" id="PF00931"/>
    </source>
</evidence>
<dbReference type="PRINTS" id="PR00364">
    <property type="entry name" value="DISEASERSIST"/>
</dbReference>
<dbReference type="InterPro" id="IPR027417">
    <property type="entry name" value="P-loop_NTPase"/>
</dbReference>
<evidence type="ECO:0000256" key="3">
    <source>
        <dbReference type="ARBA" id="ARBA00022737"/>
    </source>
</evidence>
<accession>A0AA38Z3L7</accession>
<evidence type="ECO:0000259" key="7">
    <source>
        <dbReference type="Pfam" id="PF18052"/>
    </source>
</evidence>
<dbReference type="Proteomes" id="UP001168098">
    <property type="component" value="Unassembled WGS sequence"/>
</dbReference>
<dbReference type="Gene3D" id="1.20.5.4130">
    <property type="match status" value="1"/>
</dbReference>
<dbReference type="Gene3D" id="3.40.50.300">
    <property type="entry name" value="P-loop containing nucleotide triphosphate hydrolases"/>
    <property type="match status" value="2"/>
</dbReference>
<dbReference type="SUPFAM" id="SSF52540">
    <property type="entry name" value="P-loop containing nucleoside triphosphate hydrolases"/>
    <property type="match status" value="1"/>
</dbReference>
<evidence type="ECO:0000256" key="4">
    <source>
        <dbReference type="ARBA" id="ARBA00022741"/>
    </source>
</evidence>
<organism evidence="9 10">
    <name type="scientific">Vitis rotundifolia</name>
    <name type="common">Muscadine grape</name>
    <dbReference type="NCBI Taxonomy" id="103349"/>
    <lineage>
        <taxon>Eukaryota</taxon>
        <taxon>Viridiplantae</taxon>
        <taxon>Streptophyta</taxon>
        <taxon>Embryophyta</taxon>
        <taxon>Tracheophyta</taxon>
        <taxon>Spermatophyta</taxon>
        <taxon>Magnoliopsida</taxon>
        <taxon>eudicotyledons</taxon>
        <taxon>Gunneridae</taxon>
        <taxon>Pentapetalae</taxon>
        <taxon>rosids</taxon>
        <taxon>Vitales</taxon>
        <taxon>Vitaceae</taxon>
        <taxon>Viteae</taxon>
        <taxon>Vitis</taxon>
    </lineage>
</organism>
<dbReference type="GO" id="GO:0043531">
    <property type="term" value="F:ADP binding"/>
    <property type="evidence" value="ECO:0007669"/>
    <property type="project" value="InterPro"/>
</dbReference>
<evidence type="ECO:0000256" key="1">
    <source>
        <dbReference type="ARBA" id="ARBA00002074"/>
    </source>
</evidence>
<dbReference type="InterPro" id="IPR002182">
    <property type="entry name" value="NB-ARC"/>
</dbReference>
<dbReference type="InterPro" id="IPR038005">
    <property type="entry name" value="RX-like_CC"/>
</dbReference>
<dbReference type="InterPro" id="IPR036388">
    <property type="entry name" value="WH-like_DNA-bd_sf"/>
</dbReference>
<evidence type="ECO:0000313" key="9">
    <source>
        <dbReference type="EMBL" id="KAJ9681587.1"/>
    </source>
</evidence>
<reference evidence="9 10" key="1">
    <citation type="journal article" date="2023" name="BMC Biotechnol.">
        <title>Vitis rotundifolia cv Carlos genome sequencing.</title>
        <authorList>
            <person name="Huff M."/>
            <person name="Hulse-Kemp A."/>
            <person name="Scheffler B."/>
            <person name="Youngblood R."/>
            <person name="Simpson S."/>
            <person name="Babiker E."/>
            <person name="Staton M."/>
        </authorList>
    </citation>
    <scope>NUCLEOTIDE SEQUENCE [LARGE SCALE GENOMIC DNA]</scope>
    <source>
        <tissue evidence="9">Leaf</tissue>
    </source>
</reference>
<evidence type="ECO:0000256" key="5">
    <source>
        <dbReference type="ARBA" id="ARBA00022821"/>
    </source>
</evidence>
<evidence type="ECO:0000259" key="8">
    <source>
        <dbReference type="Pfam" id="PF23598"/>
    </source>
</evidence>
<dbReference type="InterPro" id="IPR044974">
    <property type="entry name" value="Disease_R_plants"/>
</dbReference>
<dbReference type="Gene3D" id="1.10.8.430">
    <property type="entry name" value="Helical domain of apoptotic protease-activating factors"/>
    <property type="match status" value="1"/>
</dbReference>
<feature type="domain" description="NB-ARC" evidence="6">
    <location>
        <begin position="241"/>
        <end position="312"/>
    </location>
</feature>
<protein>
    <recommendedName>
        <fullName evidence="11">Disease resistance protein</fullName>
    </recommendedName>
</protein>
<dbReference type="InterPro" id="IPR055414">
    <property type="entry name" value="LRR_R13L4/SHOC2-like"/>
</dbReference>
<name>A0AA38Z3L7_VITRO</name>
<dbReference type="PANTHER" id="PTHR23155:SF1152">
    <property type="entry name" value="AAA+ ATPASE DOMAIN-CONTAINING PROTEIN"/>
    <property type="match status" value="1"/>
</dbReference>
<dbReference type="Gene3D" id="1.10.10.10">
    <property type="entry name" value="Winged helix-like DNA-binding domain superfamily/Winged helix DNA-binding domain"/>
    <property type="match status" value="1"/>
</dbReference>
<keyword evidence="4" id="KW-0547">Nucleotide-binding</keyword>
<keyword evidence="2" id="KW-0381">Hypersensitive response</keyword>
<keyword evidence="5" id="KW-0611">Plant defense</keyword>
<keyword evidence="10" id="KW-1185">Reference proteome</keyword>
<dbReference type="Pfam" id="PF00931">
    <property type="entry name" value="NB-ARC"/>
    <property type="match status" value="2"/>
</dbReference>
<dbReference type="CDD" id="cd14798">
    <property type="entry name" value="RX-CC_like"/>
    <property type="match status" value="1"/>
</dbReference>
<dbReference type="SUPFAM" id="SSF52058">
    <property type="entry name" value="L domain-like"/>
    <property type="match status" value="1"/>
</dbReference>
<keyword evidence="3" id="KW-0677">Repeat</keyword>
<feature type="domain" description="Disease resistance N-terminal" evidence="7">
    <location>
        <begin position="5"/>
        <end position="89"/>
    </location>
</feature>
<sequence length="798" mass="92291">MAESIVTFFLEKLSNLVSHEASLPEGVEGQVKLLSNELEWMRLCLKDADAKSAYDERLKLWVNQIKDVTYDAEDIIDEFIIKVDHQQRQRLNYPKFLRFLPTCISLADRLPLVQELEAHIREINIKIEKISVNKSRYAIENLRISDASSSSYEVMQRKEKRLPTVEEVDVVGVEDGVESLKQMLVEGEMKRSVVSIVGMGGLGKTTLARKVYNRGDVKQYFDCRAWVYVSQEFTIRELLLRYLIVMDDIWNIEAWDRLCLYFPDLMNGSRVVITTRNKEIALHADPLTTPHELRFLNEMESWELFLKKIFPAGKITTICPPEGLPLAIVVLGGLLSRKEKTQHLWRKVLDSVNWHLNKGPRSCLGILALSYNDLPYYLKSCFLYCGLFPEDSEIQAKRLTRLWIAEGEELIHRSMIQLGRKRLDGGVKSCRIHDLLRDLTISKAKDALFFEVCENTNFMSPNTVRRLTIHKRLIKTNISLHSHSAVNLLRVLDLERMATIHTLPQDIGELIHLKYLCLRHTRITEIPLSIGRLVNLQTLDLKSSSLESLPSTIWKLQQLRHLNGFDGMVSIHSRMSILFNGPFVVRQLMNLQTLALRKTTQLRRLEVRGNIMKHLMERFSQSLLKLTTLRTLKLMAHQGQACIPELLPFSHHPYLDKVFLGGRLQKFPDGIEFYPPNLIKLDLQWSKLEKDPMATLEKLPNLRILRLYHNSYVGKKMVCSSGGFLHLEFLKLSCLDELEELMVEEGEMPWLRKLEIGFCLQMKKLPHGLLQLKNLLELKLVSLSHELLNQVHQTEGRD</sequence>
<feature type="domain" description="NB-ARC" evidence="6">
    <location>
        <begin position="174"/>
        <end position="239"/>
    </location>
</feature>
<evidence type="ECO:0000256" key="2">
    <source>
        <dbReference type="ARBA" id="ARBA00022667"/>
    </source>
</evidence>